<accession>A0A059G5F1</accession>
<evidence type="ECO:0000313" key="2">
    <source>
        <dbReference type="Proteomes" id="UP000024942"/>
    </source>
</evidence>
<protein>
    <submittedName>
        <fullName evidence="1">Uncharacterized protein</fullName>
    </submittedName>
</protein>
<dbReference type="EMBL" id="ARYL01000019">
    <property type="protein sequence ID" value="KDA01929.1"/>
    <property type="molecule type" value="Genomic_DNA"/>
</dbReference>
<gene>
    <name evidence="1" type="ORF">HOC_12767</name>
</gene>
<comment type="caution">
    <text evidence="1">The sequence shown here is derived from an EMBL/GenBank/DDBJ whole genome shotgun (WGS) entry which is preliminary data.</text>
</comment>
<organism evidence="1 2">
    <name type="scientific">Hyphomonas oceanitis SCH89</name>
    <dbReference type="NCBI Taxonomy" id="1280953"/>
    <lineage>
        <taxon>Bacteria</taxon>
        <taxon>Pseudomonadati</taxon>
        <taxon>Pseudomonadota</taxon>
        <taxon>Alphaproteobacteria</taxon>
        <taxon>Hyphomonadales</taxon>
        <taxon>Hyphomonadaceae</taxon>
        <taxon>Hyphomonas</taxon>
    </lineage>
</organism>
<dbReference type="AlphaFoldDB" id="A0A059G5F1"/>
<proteinExistence type="predicted"/>
<name>A0A059G5F1_9PROT</name>
<keyword evidence="2" id="KW-1185">Reference proteome</keyword>
<sequence>MGASIGAVRMGADKGAVFRRGLCVGIGDLGVCLRGISGLWLHEVPAFAGTAACEGSSFDFAQDERSIQT</sequence>
<reference evidence="1 2" key="1">
    <citation type="journal article" date="2014" name="Antonie Van Leeuwenhoek">
        <title>Hyphomonas beringensis sp. nov. and Hyphomonas chukchiensis sp. nov., isolated from surface seawater of the Bering Sea and Chukchi Sea.</title>
        <authorList>
            <person name="Li C."/>
            <person name="Lai Q."/>
            <person name="Li G."/>
            <person name="Dong C."/>
            <person name="Wang J."/>
            <person name="Liao Y."/>
            <person name="Shao Z."/>
        </authorList>
    </citation>
    <scope>NUCLEOTIDE SEQUENCE [LARGE SCALE GENOMIC DNA]</scope>
    <source>
        <strain evidence="1 2">SCH89</strain>
    </source>
</reference>
<evidence type="ECO:0000313" key="1">
    <source>
        <dbReference type="EMBL" id="KDA01929.1"/>
    </source>
</evidence>
<dbReference type="Proteomes" id="UP000024942">
    <property type="component" value="Unassembled WGS sequence"/>
</dbReference>